<protein>
    <submittedName>
        <fullName evidence="1">Uncharacterized protein</fullName>
    </submittedName>
</protein>
<dbReference type="VEuPathDB" id="FungiDB:RhiirFUN_001602"/>
<dbReference type="AlphaFoldDB" id="A0A2I1FWD5"/>
<dbReference type="VEuPathDB" id="FungiDB:RhiirA1_478975"/>
<name>A0A2I1FWD5_9GLOM</name>
<accession>A0A2I1FWD5</accession>
<organism evidence="1 2">
    <name type="scientific">Rhizophagus irregularis</name>
    <dbReference type="NCBI Taxonomy" id="588596"/>
    <lineage>
        <taxon>Eukaryota</taxon>
        <taxon>Fungi</taxon>
        <taxon>Fungi incertae sedis</taxon>
        <taxon>Mucoromycota</taxon>
        <taxon>Glomeromycotina</taxon>
        <taxon>Glomeromycetes</taxon>
        <taxon>Glomerales</taxon>
        <taxon>Glomeraceae</taxon>
        <taxon>Rhizophagus</taxon>
    </lineage>
</organism>
<evidence type="ECO:0000313" key="2">
    <source>
        <dbReference type="Proteomes" id="UP000234323"/>
    </source>
</evidence>
<dbReference type="EMBL" id="LLXI01000036">
    <property type="protein sequence ID" value="PKY38691.1"/>
    <property type="molecule type" value="Genomic_DNA"/>
</dbReference>
<dbReference type="Proteomes" id="UP000234323">
    <property type="component" value="Unassembled WGS sequence"/>
</dbReference>
<comment type="caution">
    <text evidence="1">The sequence shown here is derived from an EMBL/GenBank/DDBJ whole genome shotgun (WGS) entry which is preliminary data.</text>
</comment>
<evidence type="ECO:0000313" key="1">
    <source>
        <dbReference type="EMBL" id="PKY38691.1"/>
    </source>
</evidence>
<reference evidence="1 2" key="1">
    <citation type="submission" date="2015-10" db="EMBL/GenBank/DDBJ databases">
        <title>Genome analyses suggest a sexual origin of heterokaryosis in a supposedly ancient asexual fungus.</title>
        <authorList>
            <person name="Ropars J."/>
            <person name="Sedzielewska K."/>
            <person name="Noel J."/>
            <person name="Charron P."/>
            <person name="Farinelli L."/>
            <person name="Marton T."/>
            <person name="Kruger M."/>
            <person name="Pelin A."/>
            <person name="Brachmann A."/>
            <person name="Corradi N."/>
        </authorList>
    </citation>
    <scope>NUCLEOTIDE SEQUENCE [LARGE SCALE GENOMIC DNA]</scope>
    <source>
        <strain evidence="1 2">A4</strain>
    </source>
</reference>
<dbReference type="VEuPathDB" id="FungiDB:FUN_004545"/>
<keyword evidence="2" id="KW-1185">Reference proteome</keyword>
<sequence>MEDLENKIVELFLDSTLEAICSATVIYLLMEGASLPTYDHVLQLTRRAVDTSLPKITDNERKLKVSEVLSQMDIGYKSIVGLNAIKVLKEQEPLPDNTREEINRNLRALQSKLGAAVTKADIPLYSDIKQNLANIDVSKLTWQDPVASMVISDDSMLVRNLSDAQIRTFVEPREKMKCNPLPEVESMCDEFVNNFNKIDNLNTLGVIKHDNRWKEGVDQLTERTNHILSVLGEIWNNPAFASSEIRSNQSEGTYITDVIVPLLRASLGALPNNNNICLSTAERQSIASKARRNFEKDKVQGSQSSKTRLGKKPDVMVITKSGGKYFEVVFAESSRVTCTDIKKAKDSVKLWREVLDGLSFVGAACRPENNQFGIVGIQVAGNAEIPFTNGTPWRVKPLVHLLLTLRNIIIVNRSLLMQALEHGSFHLPRNSDSPTVSTPPEHYNN</sequence>
<gene>
    <name evidence="1" type="ORF">RhiirA4_451740</name>
</gene>
<proteinExistence type="predicted"/>